<feature type="domain" description="Exonuclease" evidence="11">
    <location>
        <begin position="112"/>
        <end position="273"/>
    </location>
</feature>
<organism evidence="12 13">
    <name type="scientific">Apiotrichum porosum</name>
    <dbReference type="NCBI Taxonomy" id="105984"/>
    <lineage>
        <taxon>Eukaryota</taxon>
        <taxon>Fungi</taxon>
        <taxon>Dikarya</taxon>
        <taxon>Basidiomycota</taxon>
        <taxon>Agaricomycotina</taxon>
        <taxon>Tremellomycetes</taxon>
        <taxon>Trichosporonales</taxon>
        <taxon>Trichosporonaceae</taxon>
        <taxon>Apiotrichum</taxon>
    </lineage>
</organism>
<evidence type="ECO:0000256" key="3">
    <source>
        <dbReference type="ARBA" id="ARBA00016937"/>
    </source>
</evidence>
<dbReference type="Proteomes" id="UP000279236">
    <property type="component" value="Unassembled WGS sequence"/>
</dbReference>
<comment type="subcellular location">
    <subcellularLocation>
        <location evidence="1">Nucleus</location>
    </subcellularLocation>
</comment>
<dbReference type="GO" id="GO:0008408">
    <property type="term" value="F:3'-5' exonuclease activity"/>
    <property type="evidence" value="ECO:0007669"/>
    <property type="project" value="InterPro"/>
</dbReference>
<evidence type="ECO:0000256" key="7">
    <source>
        <dbReference type="ARBA" id="ARBA00022839"/>
    </source>
</evidence>
<dbReference type="GO" id="GO:0003676">
    <property type="term" value="F:nucleic acid binding"/>
    <property type="evidence" value="ECO:0007669"/>
    <property type="project" value="InterPro"/>
</dbReference>
<evidence type="ECO:0000313" key="12">
    <source>
        <dbReference type="EMBL" id="RSH85801.1"/>
    </source>
</evidence>
<dbReference type="AlphaFoldDB" id="A0A427Y3Z1"/>
<dbReference type="GO" id="GO:0006364">
    <property type="term" value="P:rRNA processing"/>
    <property type="evidence" value="ECO:0007669"/>
    <property type="project" value="UniProtKB-KW"/>
</dbReference>
<dbReference type="Gene3D" id="3.30.420.10">
    <property type="entry name" value="Ribonuclease H-like superfamily/Ribonuclease H"/>
    <property type="match status" value="1"/>
</dbReference>
<comment type="caution">
    <text evidence="12">The sequence shown here is derived from an EMBL/GenBank/DDBJ whole genome shotgun (WGS) entry which is preliminary data.</text>
</comment>
<name>A0A427Y3Z1_9TREE</name>
<keyword evidence="5" id="KW-0540">Nuclease</keyword>
<dbReference type="PANTHER" id="PTHR12801:SF45">
    <property type="entry name" value="RNA EXONUCLEASE 4"/>
    <property type="match status" value="1"/>
</dbReference>
<comment type="similarity">
    <text evidence="2">Belongs to the REXO4 family.</text>
</comment>
<feature type="region of interest" description="Disordered" evidence="10">
    <location>
        <begin position="1"/>
        <end position="42"/>
    </location>
</feature>
<feature type="compositionally biased region" description="Acidic residues" evidence="10">
    <location>
        <begin position="302"/>
        <end position="312"/>
    </location>
</feature>
<dbReference type="InterPro" id="IPR012337">
    <property type="entry name" value="RNaseH-like_sf"/>
</dbReference>
<evidence type="ECO:0000256" key="10">
    <source>
        <dbReference type="SAM" id="MobiDB-lite"/>
    </source>
</evidence>
<feature type="region of interest" description="Disordered" evidence="10">
    <location>
        <begin position="50"/>
        <end position="69"/>
    </location>
</feature>
<evidence type="ECO:0000256" key="5">
    <source>
        <dbReference type="ARBA" id="ARBA00022722"/>
    </source>
</evidence>
<proteinExistence type="inferred from homology"/>
<dbReference type="CDD" id="cd06144">
    <property type="entry name" value="REX4_like"/>
    <property type="match status" value="1"/>
</dbReference>
<dbReference type="EMBL" id="RSCE01000002">
    <property type="protein sequence ID" value="RSH85801.1"/>
    <property type="molecule type" value="Genomic_DNA"/>
</dbReference>
<dbReference type="InterPro" id="IPR047021">
    <property type="entry name" value="REXO1/3/4-like"/>
</dbReference>
<evidence type="ECO:0000256" key="1">
    <source>
        <dbReference type="ARBA" id="ARBA00004123"/>
    </source>
</evidence>
<keyword evidence="8" id="KW-0539">Nucleus</keyword>
<dbReference type="InterPro" id="IPR036397">
    <property type="entry name" value="RNaseH_sf"/>
</dbReference>
<dbReference type="InterPro" id="IPR037431">
    <property type="entry name" value="REX4_DEDDh_dom"/>
</dbReference>
<keyword evidence="4" id="KW-0698">rRNA processing</keyword>
<gene>
    <name evidence="12" type="primary">REX4</name>
    <name evidence="12" type="ORF">EHS24_003981</name>
</gene>
<keyword evidence="6" id="KW-0378">Hydrolase</keyword>
<feature type="region of interest" description="Disordered" evidence="10">
    <location>
        <begin position="289"/>
        <end position="374"/>
    </location>
</feature>
<dbReference type="FunFam" id="3.30.420.10:FF:000007">
    <property type="entry name" value="Interferon-stimulated exonuclease gene 20"/>
    <property type="match status" value="1"/>
</dbReference>
<keyword evidence="7 12" id="KW-0269">Exonuclease</keyword>
<protein>
    <recommendedName>
        <fullName evidence="3">RNA exonuclease 4</fullName>
    </recommendedName>
</protein>
<evidence type="ECO:0000256" key="9">
    <source>
        <dbReference type="ARBA" id="ARBA00025599"/>
    </source>
</evidence>
<dbReference type="GO" id="GO:0005634">
    <property type="term" value="C:nucleus"/>
    <property type="evidence" value="ECO:0007669"/>
    <property type="project" value="UniProtKB-SubCell"/>
</dbReference>
<dbReference type="InterPro" id="IPR013520">
    <property type="entry name" value="Ribonucl_H"/>
</dbReference>
<dbReference type="SMART" id="SM00479">
    <property type="entry name" value="EXOIII"/>
    <property type="match status" value="1"/>
</dbReference>
<dbReference type="STRING" id="105984.A0A427Y3Z1"/>
<reference evidence="12 13" key="1">
    <citation type="submission" date="2018-11" db="EMBL/GenBank/DDBJ databases">
        <title>Genome sequence of Apiotrichum porosum DSM 27194.</title>
        <authorList>
            <person name="Aliyu H."/>
            <person name="Gorte O."/>
            <person name="Ochsenreither K."/>
        </authorList>
    </citation>
    <scope>NUCLEOTIDE SEQUENCE [LARGE SCALE GENOMIC DNA]</scope>
    <source>
        <strain evidence="12 13">DSM 27194</strain>
    </source>
</reference>
<evidence type="ECO:0000313" key="13">
    <source>
        <dbReference type="Proteomes" id="UP000279236"/>
    </source>
</evidence>
<evidence type="ECO:0000256" key="6">
    <source>
        <dbReference type="ARBA" id="ARBA00022801"/>
    </source>
</evidence>
<dbReference type="OrthoDB" id="8191639at2759"/>
<feature type="compositionally biased region" description="Polar residues" evidence="10">
    <location>
        <begin position="1"/>
        <end position="12"/>
    </location>
</feature>
<dbReference type="Pfam" id="PF00929">
    <property type="entry name" value="RNase_T"/>
    <property type="match status" value="1"/>
</dbReference>
<comment type="function">
    <text evidence="9">Exoribonuclease involved in ribosome biosynthesis. Involved in the processing of ITS1, the internal transcribed spacer localized between the 18S and 5.8S rRNAs.</text>
</comment>
<keyword evidence="13" id="KW-1185">Reference proteome</keyword>
<sequence>MGKASTPGSNWEQLKKKLPASEPKSKTQYHPAHSKKSKYRSSGIASFSKELVAEPSTPSTEAGPSRPVKESFTQVEGVVFLTPPSDKPLLTELRTMVSGRMVLNEAKRAPGNYVAIDCEMVGMGHMGSESALARVSLVNYHGHVLLDTFVQPREKVTDWRTWVSGVRESDIIDAPSFEEVQKQVAALVKERILIGHAVENDMKALLLSHPNPLLRDTQKCKQLRERAKTKRPGLKKLTESELGLKIQAGAHSSVTDARATMALYRLVKPEWEASLRSVMETYREKAGLAPMAKGGKRKRQEDAEDDDDEDAAENGKKGKRHPKEFPGGGRKGISSGLSVVVKRFGKKVEDDQPKRRGPAPVAATGGSWWEEGAS</sequence>
<evidence type="ECO:0000259" key="11">
    <source>
        <dbReference type="SMART" id="SM00479"/>
    </source>
</evidence>
<evidence type="ECO:0000256" key="2">
    <source>
        <dbReference type="ARBA" id="ARBA00010489"/>
    </source>
</evidence>
<accession>A0A427Y3Z1</accession>
<dbReference type="GO" id="GO:0000027">
    <property type="term" value="P:ribosomal large subunit assembly"/>
    <property type="evidence" value="ECO:0007669"/>
    <property type="project" value="TreeGrafter"/>
</dbReference>
<dbReference type="PANTHER" id="PTHR12801">
    <property type="entry name" value="RNA EXONUCLEASE REXO1 / RECO3 FAMILY MEMBER-RELATED"/>
    <property type="match status" value="1"/>
</dbReference>
<dbReference type="RefSeq" id="XP_028478586.1">
    <property type="nucleotide sequence ID" value="XM_028619614.1"/>
</dbReference>
<evidence type="ECO:0000256" key="4">
    <source>
        <dbReference type="ARBA" id="ARBA00022552"/>
    </source>
</evidence>
<evidence type="ECO:0000256" key="8">
    <source>
        <dbReference type="ARBA" id="ARBA00023242"/>
    </source>
</evidence>
<dbReference type="GeneID" id="39588524"/>
<dbReference type="SUPFAM" id="SSF53098">
    <property type="entry name" value="Ribonuclease H-like"/>
    <property type="match status" value="1"/>
</dbReference>